<feature type="site" description="Transition state stabilizer" evidence="9">
    <location>
        <position position="252"/>
    </location>
</feature>
<dbReference type="GO" id="GO:0005524">
    <property type="term" value="F:ATP binding"/>
    <property type="evidence" value="ECO:0007669"/>
    <property type="project" value="UniProtKB-UniRule"/>
</dbReference>
<dbReference type="InterPro" id="IPR041727">
    <property type="entry name" value="NAGK-C"/>
</dbReference>
<dbReference type="FunFam" id="3.40.1160.10:FF:000004">
    <property type="entry name" value="Acetylglutamate kinase"/>
    <property type="match status" value="1"/>
</dbReference>
<gene>
    <name evidence="9 11" type="primary">argB</name>
    <name evidence="11" type="ORF">HMPREF0762_01978</name>
</gene>
<keyword evidence="5 9" id="KW-0547">Nucleotide-binding</keyword>
<evidence type="ECO:0000256" key="2">
    <source>
        <dbReference type="ARBA" id="ARBA00022571"/>
    </source>
</evidence>
<dbReference type="STRING" id="649764.HMPREF0762_01978"/>
<evidence type="ECO:0000256" key="4">
    <source>
        <dbReference type="ARBA" id="ARBA00022679"/>
    </source>
</evidence>
<comment type="subcellular location">
    <subcellularLocation>
        <location evidence="9">Cytoplasm</location>
    </subcellularLocation>
</comment>
<dbReference type="RefSeq" id="WP_006363265.1">
    <property type="nucleotide sequence ID" value="NZ_GG700631.1"/>
</dbReference>
<evidence type="ECO:0000313" key="11">
    <source>
        <dbReference type="EMBL" id="EEZ60499.1"/>
    </source>
</evidence>
<dbReference type="GO" id="GO:0042450">
    <property type="term" value="P:L-arginine biosynthetic process via ornithine"/>
    <property type="evidence" value="ECO:0007669"/>
    <property type="project" value="UniProtKB-UniRule"/>
</dbReference>
<evidence type="ECO:0000256" key="8">
    <source>
        <dbReference type="ARBA" id="ARBA00048141"/>
    </source>
</evidence>
<dbReference type="GO" id="GO:0003991">
    <property type="term" value="F:acetylglutamate kinase activity"/>
    <property type="evidence" value="ECO:0007669"/>
    <property type="project" value="UniProtKB-UniRule"/>
</dbReference>
<evidence type="ECO:0000256" key="9">
    <source>
        <dbReference type="HAMAP-Rule" id="MF_00082"/>
    </source>
</evidence>
<dbReference type="InterPro" id="IPR004662">
    <property type="entry name" value="AcgluKinase_fam"/>
</dbReference>
<dbReference type="Pfam" id="PF00696">
    <property type="entry name" value="AA_kinase"/>
    <property type="match status" value="1"/>
</dbReference>
<evidence type="ECO:0000256" key="7">
    <source>
        <dbReference type="ARBA" id="ARBA00022840"/>
    </source>
</evidence>
<protein>
    <recommendedName>
        <fullName evidence="9">Acetylglutamate kinase</fullName>
        <ecNumber evidence="9">2.7.2.8</ecNumber>
    </recommendedName>
    <alternativeName>
        <fullName evidence="9">N-acetyl-L-glutamate 5-phosphotransferase</fullName>
    </alternativeName>
    <alternativeName>
        <fullName evidence="9">NAG kinase</fullName>
        <shortName evidence="9">NAGK</shortName>
    </alternativeName>
</protein>
<evidence type="ECO:0000256" key="3">
    <source>
        <dbReference type="ARBA" id="ARBA00022605"/>
    </source>
</evidence>
<evidence type="ECO:0000259" key="10">
    <source>
        <dbReference type="Pfam" id="PF00696"/>
    </source>
</evidence>
<comment type="pathway">
    <text evidence="1 9">Amino-acid biosynthesis; L-arginine biosynthesis; N(2)-acetyl-L-ornithine from L-glutamate: step 2/4.</text>
</comment>
<evidence type="ECO:0000256" key="1">
    <source>
        <dbReference type="ARBA" id="ARBA00004828"/>
    </source>
</evidence>
<dbReference type="InterPro" id="IPR036393">
    <property type="entry name" value="AceGlu_kinase-like_sf"/>
</dbReference>
<comment type="function">
    <text evidence="9">Catalyzes the ATP-dependent phosphorylation of N-acetyl-L-glutamate.</text>
</comment>
<keyword evidence="9" id="KW-0963">Cytoplasm</keyword>
<dbReference type="eggNOG" id="COG0548">
    <property type="taxonomic scope" value="Bacteria"/>
</dbReference>
<dbReference type="InterPro" id="IPR001057">
    <property type="entry name" value="Glu/AcGlu_kinase"/>
</dbReference>
<evidence type="ECO:0000313" key="12">
    <source>
        <dbReference type="Proteomes" id="UP000006001"/>
    </source>
</evidence>
<evidence type="ECO:0000256" key="6">
    <source>
        <dbReference type="ARBA" id="ARBA00022777"/>
    </source>
</evidence>
<keyword evidence="6 9" id="KW-0418">Kinase</keyword>
<keyword evidence="4 9" id="KW-0808">Transferase</keyword>
<dbReference type="CDD" id="cd04250">
    <property type="entry name" value="AAK_NAGK-C"/>
    <property type="match status" value="1"/>
</dbReference>
<dbReference type="SUPFAM" id="SSF53633">
    <property type="entry name" value="Carbamate kinase-like"/>
    <property type="match status" value="1"/>
</dbReference>
<evidence type="ECO:0000256" key="5">
    <source>
        <dbReference type="ARBA" id="ARBA00022741"/>
    </source>
</evidence>
<dbReference type="GO" id="GO:0005737">
    <property type="term" value="C:cytoplasm"/>
    <property type="evidence" value="ECO:0007669"/>
    <property type="project" value="UniProtKB-SubCell"/>
</dbReference>
<keyword evidence="7 9" id="KW-0067">ATP-binding</keyword>
<name>D0WJF1_SLAES</name>
<dbReference type="Proteomes" id="UP000006001">
    <property type="component" value="Unassembled WGS sequence"/>
</dbReference>
<feature type="binding site" evidence="9">
    <location>
        <position position="94"/>
    </location>
    <ligand>
        <name>substrate</name>
    </ligand>
</feature>
<dbReference type="Gene3D" id="3.40.1160.10">
    <property type="entry name" value="Acetylglutamate kinase-like"/>
    <property type="match status" value="1"/>
</dbReference>
<dbReference type="InterPro" id="IPR037528">
    <property type="entry name" value="ArgB"/>
</dbReference>
<dbReference type="GeneID" id="85007993"/>
<feature type="domain" description="Aspartate/glutamate/uridylate kinase" evidence="10">
    <location>
        <begin position="32"/>
        <end position="271"/>
    </location>
</feature>
<feature type="binding site" evidence="9">
    <location>
        <position position="189"/>
    </location>
    <ligand>
        <name>substrate</name>
    </ligand>
</feature>
<keyword evidence="2 9" id="KW-0055">Arginine biosynthesis</keyword>
<feature type="binding site" evidence="9">
    <location>
        <begin position="72"/>
        <end position="73"/>
    </location>
    <ligand>
        <name>substrate</name>
    </ligand>
</feature>
<dbReference type="HOGENOM" id="CLU_053680_0_1_11"/>
<sequence>MQYAKDIDRAGGEERAHTLIQGLPWIKSATGKTIVIKYGGAAMENAELMTSVMTDILLLKLIGVNPVIVHGGGKAINRMLAALGIESVFEGGLRVTDDATMDIVQMVLKGQVNSQLVNELNLHGNIAVGMCGNDAGTLKAVPISPELGRVGHIVEVDTRHVEDLIEGNYIPIIASLAAAADPHDEGVFNINADVAAGEIAAAIHAHKIIFLTDVDGLYENYPDPGSLIASMTQEDVEGLIDSGKLASGMIPKIRACTHALGEGIPRAHIINGTIPHALLLELLTDQGIGTMIARSDNADDAKLKRHALAGIATRLIENLPKE</sequence>
<comment type="catalytic activity">
    <reaction evidence="8 9">
        <text>N-acetyl-L-glutamate + ATP = N-acetyl-L-glutamyl 5-phosphate + ADP</text>
        <dbReference type="Rhea" id="RHEA:14629"/>
        <dbReference type="ChEBI" id="CHEBI:30616"/>
        <dbReference type="ChEBI" id="CHEBI:44337"/>
        <dbReference type="ChEBI" id="CHEBI:57936"/>
        <dbReference type="ChEBI" id="CHEBI:456216"/>
        <dbReference type="EC" id="2.7.2.8"/>
    </reaction>
</comment>
<feature type="site" description="Transition state stabilizer" evidence="9">
    <location>
        <position position="37"/>
    </location>
</feature>
<dbReference type="PANTHER" id="PTHR23342:SF0">
    <property type="entry name" value="N-ACETYLGLUTAMATE SYNTHASE, MITOCHONDRIAL"/>
    <property type="match status" value="1"/>
</dbReference>
<dbReference type="PIRSF" id="PIRSF000728">
    <property type="entry name" value="NAGK"/>
    <property type="match status" value="1"/>
</dbReference>
<dbReference type="AlphaFoldDB" id="D0WJF1"/>
<dbReference type="EC" id="2.7.2.8" evidence="9"/>
<dbReference type="EMBL" id="ACUX02000019">
    <property type="protein sequence ID" value="EEZ60499.1"/>
    <property type="molecule type" value="Genomic_DNA"/>
</dbReference>
<organism evidence="11 12">
    <name type="scientific">Slackia exigua (strain ATCC 700122 / DSM 15923 / CIP 105133 / JCM 11022 / KCTC 5966 / S-7)</name>
    <dbReference type="NCBI Taxonomy" id="649764"/>
    <lineage>
        <taxon>Bacteria</taxon>
        <taxon>Bacillati</taxon>
        <taxon>Actinomycetota</taxon>
        <taxon>Coriobacteriia</taxon>
        <taxon>Eggerthellales</taxon>
        <taxon>Eggerthellaceae</taxon>
        <taxon>Slackia</taxon>
    </lineage>
</organism>
<dbReference type="NCBIfam" id="TIGR00761">
    <property type="entry name" value="argB"/>
    <property type="match status" value="1"/>
</dbReference>
<dbReference type="UniPathway" id="UPA00068">
    <property type="reaction ID" value="UER00107"/>
</dbReference>
<dbReference type="InterPro" id="IPR001048">
    <property type="entry name" value="Asp/Glu/Uridylate_kinase"/>
</dbReference>
<accession>D0WJF1</accession>
<keyword evidence="12" id="KW-1185">Reference proteome</keyword>
<dbReference type="OrthoDB" id="9803155at2"/>
<dbReference type="PANTHER" id="PTHR23342">
    <property type="entry name" value="N-ACETYLGLUTAMATE SYNTHASE"/>
    <property type="match status" value="1"/>
</dbReference>
<dbReference type="HAMAP" id="MF_00082">
    <property type="entry name" value="ArgB"/>
    <property type="match status" value="1"/>
</dbReference>
<comment type="similarity">
    <text evidence="9">Belongs to the acetylglutamate kinase family. ArgB subfamily.</text>
</comment>
<dbReference type="PRINTS" id="PR00474">
    <property type="entry name" value="GLU5KINASE"/>
</dbReference>
<comment type="caution">
    <text evidence="11">The sequence shown here is derived from an EMBL/GenBank/DDBJ whole genome shotgun (WGS) entry which is preliminary data.</text>
</comment>
<reference evidence="11" key="1">
    <citation type="submission" date="2009-10" db="EMBL/GenBank/DDBJ databases">
        <authorList>
            <person name="Weinstock G."/>
            <person name="Sodergren E."/>
            <person name="Clifton S."/>
            <person name="Fulton L."/>
            <person name="Fulton B."/>
            <person name="Courtney L."/>
            <person name="Fronick C."/>
            <person name="Harrison M."/>
            <person name="Strong C."/>
            <person name="Farmer C."/>
            <person name="Delahaunty K."/>
            <person name="Markovic C."/>
            <person name="Hall O."/>
            <person name="Minx P."/>
            <person name="Tomlinson C."/>
            <person name="Mitreva M."/>
            <person name="Nelson J."/>
            <person name="Hou S."/>
            <person name="Wollam A."/>
            <person name="Pepin K.H."/>
            <person name="Johnson M."/>
            <person name="Bhonagiri V."/>
            <person name="Nash W.E."/>
            <person name="Warren W."/>
            <person name="Chinwalla A."/>
            <person name="Mardis E.R."/>
            <person name="Wilson R.K."/>
        </authorList>
    </citation>
    <scope>NUCLEOTIDE SEQUENCE [LARGE SCALE GENOMIC DNA]</scope>
    <source>
        <strain evidence="11">ATCC 700122</strain>
    </source>
</reference>
<keyword evidence="3 9" id="KW-0028">Amino-acid biosynthesis</keyword>
<proteinExistence type="inferred from homology"/>